<dbReference type="PANTHER" id="PTHR43177">
    <property type="entry name" value="PROTEIN NRFC"/>
    <property type="match status" value="1"/>
</dbReference>
<dbReference type="NCBIfam" id="NF045797">
    <property type="entry name" value="DsrO"/>
    <property type="match status" value="1"/>
</dbReference>
<keyword evidence="4" id="KW-0411">Iron-sulfur</keyword>
<keyword evidence="1" id="KW-0004">4Fe-4S</keyword>
<dbReference type="GO" id="GO:0046872">
    <property type="term" value="F:metal ion binding"/>
    <property type="evidence" value="ECO:0007669"/>
    <property type="project" value="UniProtKB-KW"/>
</dbReference>
<dbReference type="AlphaFoldDB" id="E6W5S1"/>
<dbReference type="eggNOG" id="COG0437">
    <property type="taxonomic scope" value="Bacteria"/>
</dbReference>
<dbReference type="InterPro" id="IPR054822">
    <property type="entry name" value="DsrO-like"/>
</dbReference>
<dbReference type="RefSeq" id="WP_013507077.1">
    <property type="nucleotide sequence ID" value="NC_014836.1"/>
</dbReference>
<protein>
    <recommendedName>
        <fullName evidence="5">4Fe-4S ferredoxin-type domain-containing protein</fullName>
    </recommendedName>
</protein>
<gene>
    <name evidence="6" type="ordered locus">Selin_2493</name>
</gene>
<dbReference type="Proteomes" id="UP000002572">
    <property type="component" value="Chromosome"/>
</dbReference>
<feature type="domain" description="4Fe-4S ferredoxin-type" evidence="5">
    <location>
        <begin position="53"/>
        <end position="82"/>
    </location>
</feature>
<dbReference type="FunCoup" id="E6W5S1">
    <property type="interactions" value="29"/>
</dbReference>
<evidence type="ECO:0000256" key="3">
    <source>
        <dbReference type="ARBA" id="ARBA00023004"/>
    </source>
</evidence>
<evidence type="ECO:0000259" key="5">
    <source>
        <dbReference type="PROSITE" id="PS51379"/>
    </source>
</evidence>
<feature type="domain" description="4Fe-4S ferredoxin-type" evidence="5">
    <location>
        <begin position="130"/>
        <end position="159"/>
    </location>
</feature>
<dbReference type="InterPro" id="IPR006311">
    <property type="entry name" value="TAT_signal"/>
</dbReference>
<evidence type="ECO:0000256" key="1">
    <source>
        <dbReference type="ARBA" id="ARBA00022485"/>
    </source>
</evidence>
<dbReference type="PROSITE" id="PS00198">
    <property type="entry name" value="4FE4S_FER_1"/>
    <property type="match status" value="1"/>
</dbReference>
<keyword evidence="3" id="KW-0408">Iron</keyword>
<sequence>MGEHKLKRRHFVKGLGAWTLAAGAAAQAQAISLRNPGRDQEDPRYVGQTGKRFGMVIDLRKCVGCQACSGACKVENKTPKGHFRTWVSEYERGEYPAVHKVFLPQLCNHCAEPSCVRVCPTGATFSREDGVVMVDDKVCWGCGYCINACPYDKRYFHPAAKTVDKCTLCAHRMDKGLLPACVESCVGGARISGDLNDKNSEISRLLGAYSVSVLKPSQGNRPQVYYIGLDGSVQNAPVGTLNLDDLARQRDGLPRREWQTTYK</sequence>
<dbReference type="InterPro" id="IPR050954">
    <property type="entry name" value="ET_IronSulfur_Cluster-Binding"/>
</dbReference>
<dbReference type="KEGG" id="din:Selin_2493"/>
<evidence type="ECO:0000313" key="6">
    <source>
        <dbReference type="EMBL" id="ADU67206.1"/>
    </source>
</evidence>
<evidence type="ECO:0000256" key="4">
    <source>
        <dbReference type="ARBA" id="ARBA00023014"/>
    </source>
</evidence>
<dbReference type="InterPro" id="IPR017896">
    <property type="entry name" value="4Fe4S_Fe-S-bd"/>
</dbReference>
<dbReference type="GO" id="GO:0051539">
    <property type="term" value="F:4 iron, 4 sulfur cluster binding"/>
    <property type="evidence" value="ECO:0007669"/>
    <property type="project" value="UniProtKB-KW"/>
</dbReference>
<evidence type="ECO:0000313" key="7">
    <source>
        <dbReference type="Proteomes" id="UP000002572"/>
    </source>
</evidence>
<evidence type="ECO:0000256" key="2">
    <source>
        <dbReference type="ARBA" id="ARBA00022723"/>
    </source>
</evidence>
<keyword evidence="2" id="KW-0479">Metal-binding</keyword>
<dbReference type="PROSITE" id="PS51318">
    <property type="entry name" value="TAT"/>
    <property type="match status" value="1"/>
</dbReference>
<name>E6W5S1_DESIS</name>
<keyword evidence="7" id="KW-1185">Reference proteome</keyword>
<feature type="domain" description="4Fe-4S ferredoxin-type" evidence="5">
    <location>
        <begin position="98"/>
        <end position="129"/>
    </location>
</feature>
<proteinExistence type="predicted"/>
<dbReference type="HOGENOM" id="CLU_043374_1_3_0"/>
<dbReference type="CDD" id="cd10551">
    <property type="entry name" value="PsrB"/>
    <property type="match status" value="1"/>
</dbReference>
<organism evidence="6 7">
    <name type="scientific">Desulfurispirillum indicum (strain ATCC BAA-1389 / DSM 22839 / S5)</name>
    <dbReference type="NCBI Taxonomy" id="653733"/>
    <lineage>
        <taxon>Bacteria</taxon>
        <taxon>Pseudomonadati</taxon>
        <taxon>Chrysiogenota</taxon>
        <taxon>Chrysiogenia</taxon>
        <taxon>Chrysiogenales</taxon>
        <taxon>Chrysiogenaceae</taxon>
        <taxon>Desulfurispirillum</taxon>
    </lineage>
</organism>
<dbReference type="InterPro" id="IPR017900">
    <property type="entry name" value="4Fe4S_Fe_S_CS"/>
</dbReference>
<reference evidence="6 7" key="1">
    <citation type="submission" date="2010-12" db="EMBL/GenBank/DDBJ databases">
        <title>Complete sequence of Desulfurispirillum indicum S5.</title>
        <authorList>
            <consortium name="US DOE Joint Genome Institute"/>
            <person name="Lucas S."/>
            <person name="Copeland A."/>
            <person name="Lapidus A."/>
            <person name="Cheng J.-F."/>
            <person name="Goodwin L."/>
            <person name="Pitluck S."/>
            <person name="Chertkov O."/>
            <person name="Held B."/>
            <person name="Detter J.C."/>
            <person name="Han C."/>
            <person name="Tapia R."/>
            <person name="Land M."/>
            <person name="Hauser L."/>
            <person name="Kyrpides N."/>
            <person name="Ivanova N."/>
            <person name="Mikhailova N."/>
            <person name="Haggblom M."/>
            <person name="Rauschenbach I."/>
            <person name="Bini E."/>
            <person name="Woyke T."/>
        </authorList>
    </citation>
    <scope>NUCLEOTIDE SEQUENCE [LARGE SCALE GENOMIC DNA]</scope>
    <source>
        <strain evidence="7">ATCC BAA-1389 / DSM 22839 / S5</strain>
    </source>
</reference>
<dbReference type="PROSITE" id="PS51379">
    <property type="entry name" value="4FE4S_FER_2"/>
    <property type="match status" value="3"/>
</dbReference>
<dbReference type="STRING" id="653733.Selin_2493"/>
<accession>E6W5S1</accession>
<dbReference type="Pfam" id="PF13247">
    <property type="entry name" value="Fer4_11"/>
    <property type="match status" value="1"/>
</dbReference>
<dbReference type="InParanoid" id="E6W5S1"/>
<dbReference type="PANTHER" id="PTHR43177:SF9">
    <property type="entry name" value="PROTEIN NRFC"/>
    <property type="match status" value="1"/>
</dbReference>
<dbReference type="OrthoDB" id="9789030at2"/>
<dbReference type="SUPFAM" id="SSF54862">
    <property type="entry name" value="4Fe-4S ferredoxins"/>
    <property type="match status" value="1"/>
</dbReference>
<dbReference type="EMBL" id="CP002432">
    <property type="protein sequence ID" value="ADU67206.1"/>
    <property type="molecule type" value="Genomic_DNA"/>
</dbReference>
<dbReference type="Gene3D" id="3.30.70.20">
    <property type="match status" value="2"/>
</dbReference>